<evidence type="ECO:0000313" key="7">
    <source>
        <dbReference type="Proteomes" id="UP000232323"/>
    </source>
</evidence>
<dbReference type="PANTHER" id="PTHR11062:SF268">
    <property type="entry name" value="FAMILY PROTEIN, PUTATIVE, EXPRESSED-RELATED"/>
    <property type="match status" value="1"/>
</dbReference>
<dbReference type="Proteomes" id="UP000232323">
    <property type="component" value="Unassembled WGS sequence"/>
</dbReference>
<accession>A0A250XEY0</accession>
<dbReference type="GO" id="GO:0000139">
    <property type="term" value="C:Golgi membrane"/>
    <property type="evidence" value="ECO:0007669"/>
    <property type="project" value="UniProtKB-SubCell"/>
</dbReference>
<dbReference type="OrthoDB" id="1924787at2759"/>
<dbReference type="GO" id="GO:0016757">
    <property type="term" value="F:glycosyltransferase activity"/>
    <property type="evidence" value="ECO:0007669"/>
    <property type="project" value="InterPro"/>
</dbReference>
<dbReference type="EMBL" id="BEGY01000068">
    <property type="protein sequence ID" value="GAX81627.1"/>
    <property type="molecule type" value="Genomic_DNA"/>
</dbReference>
<sequence>MLHIFTVNVVCARGYKDISQLELPPAHPWDIQAFLHSIQNHGIHAPRGRNLQGEALKNIIRDHHQLPPPSLLNILKASSRVSENSTVISGRNASLPSSSHATSSAPTHQGVWNRILKPRLCALFKTRSDCLAFYTQHPSPLRPAPRGNNTCPGGCGAGNCHYDLGICMCPAGWKGVKCEEKNLRPCNHRPRGREDPLGNPISHIDPVTKHDLNWTEPGWQASRCAGYCDDTIAACYCGYGSKYAHVPAADAHADWPHGNLLSQLGRPMTLPCHPGTDQRGNPVPLTNAMTTWDTFYGPKGWCNVDEGEQVSMSCPCSSEMTTGIFCHIPQEAYCPRQCSGHGACQSGFCKCHDSWYGTDCSRKVQGLPEEPPSYSPWVLPVVKQKELSLAAISRRMKRRDRVLYSSTNNDPESLLSKQGVPSRKRPYIYVYDVPPQYHSHMLQYKNHASECSWRVFRTTAGQSAGSVRYNASEYTARNTYSIETYLHEAMLNTEHSNFISSSLFPAAFMILIIIRTFDPEEADFFYVPVYITCFIWPVLGYADYPYYYAPVTKPRPMHVTNMVLEIKRWLQKHMPWWDRRGGRDHIWLMPHDEGACYMPTEIYNTSIVLTHWGRLDLDHKSGTGYNPDNYNMPIFWPGYQDTDWRELYKGHACFTPGKDLVIPCFKAPEKFAWSPLLGAAPLERDILLFFRGDVGLSRTPQYSRGIRQEYYILSHERGWRQQYNVYIGITDEYRGDYSQQLARSTFCLVVPGDGYSARYVDAILHGCIPVVVMDNVTEVFETLLDWRQFTVRIKEMHIPLTPQILLSLKPSLVLQMQKRLARVWHRFAWTNSPFHRSTLPEYFKKSAQRNSELFGEKLNSVSQSEHHFSPRKKFPVHEDAFSTVMTWLHGRIKETR</sequence>
<organism evidence="6 7">
    <name type="scientific">Chlamydomonas eustigma</name>
    <dbReference type="NCBI Taxonomy" id="1157962"/>
    <lineage>
        <taxon>Eukaryota</taxon>
        <taxon>Viridiplantae</taxon>
        <taxon>Chlorophyta</taxon>
        <taxon>core chlorophytes</taxon>
        <taxon>Chlorophyceae</taxon>
        <taxon>CS clade</taxon>
        <taxon>Chlamydomonadales</taxon>
        <taxon>Chlamydomonadaceae</taxon>
        <taxon>Chlamydomonas</taxon>
    </lineage>
</organism>
<dbReference type="PROSITE" id="PS00022">
    <property type="entry name" value="EGF_1"/>
    <property type="match status" value="1"/>
</dbReference>
<evidence type="ECO:0000256" key="3">
    <source>
        <dbReference type="ARBA" id="ARBA00023034"/>
    </source>
</evidence>
<dbReference type="Pfam" id="PF23106">
    <property type="entry name" value="EGF_Teneurin"/>
    <property type="match status" value="1"/>
</dbReference>
<evidence type="ECO:0000259" key="5">
    <source>
        <dbReference type="PROSITE" id="PS01186"/>
    </source>
</evidence>
<name>A0A250XEY0_9CHLO</name>
<dbReference type="Gene3D" id="2.10.25.10">
    <property type="entry name" value="Laminin"/>
    <property type="match status" value="1"/>
</dbReference>
<proteinExistence type="inferred from homology"/>
<keyword evidence="3" id="KW-0333">Golgi apparatus</keyword>
<feature type="domain" description="EGF-like" evidence="4 5">
    <location>
        <begin position="167"/>
        <end position="178"/>
    </location>
</feature>
<evidence type="ECO:0000256" key="1">
    <source>
        <dbReference type="ARBA" id="ARBA00004323"/>
    </source>
</evidence>
<dbReference type="InterPro" id="IPR000742">
    <property type="entry name" value="EGF"/>
</dbReference>
<evidence type="ECO:0000256" key="2">
    <source>
        <dbReference type="ARBA" id="ARBA00010271"/>
    </source>
</evidence>
<comment type="subcellular location">
    <subcellularLocation>
        <location evidence="1">Golgi apparatus membrane</location>
        <topology evidence="1">Single-pass type II membrane protein</topology>
    </subcellularLocation>
</comment>
<protein>
    <recommendedName>
        <fullName evidence="4 5">EGF-like domain-containing protein</fullName>
    </recommendedName>
</protein>
<keyword evidence="7" id="KW-1185">Reference proteome</keyword>
<dbReference type="Pfam" id="PF03016">
    <property type="entry name" value="Exostosin_GT47"/>
    <property type="match status" value="1"/>
</dbReference>
<comment type="caution">
    <text evidence="6">The sequence shown here is derived from an EMBL/GenBank/DDBJ whole genome shotgun (WGS) entry which is preliminary data.</text>
</comment>
<dbReference type="AlphaFoldDB" id="A0A250XEY0"/>
<gene>
    <name evidence="6" type="ORF">CEUSTIGMA_g9055.t1</name>
</gene>
<reference evidence="6 7" key="1">
    <citation type="submission" date="2017-08" db="EMBL/GenBank/DDBJ databases">
        <title>Acidophilic green algal genome provides insights into adaptation to an acidic environment.</title>
        <authorList>
            <person name="Hirooka S."/>
            <person name="Hirose Y."/>
            <person name="Kanesaki Y."/>
            <person name="Higuchi S."/>
            <person name="Fujiwara T."/>
            <person name="Onuma R."/>
            <person name="Era A."/>
            <person name="Ohbayashi R."/>
            <person name="Uzuka A."/>
            <person name="Nozaki H."/>
            <person name="Yoshikawa H."/>
            <person name="Miyagishima S.Y."/>
        </authorList>
    </citation>
    <scope>NUCLEOTIDE SEQUENCE [LARGE SCALE GENOMIC DNA]</scope>
    <source>
        <strain evidence="6 7">NIES-2499</strain>
    </source>
</reference>
<dbReference type="InterPro" id="IPR004263">
    <property type="entry name" value="Exostosin"/>
</dbReference>
<evidence type="ECO:0000313" key="6">
    <source>
        <dbReference type="EMBL" id="GAX81627.1"/>
    </source>
</evidence>
<dbReference type="InterPro" id="IPR040911">
    <property type="entry name" value="Exostosin_GT47"/>
</dbReference>
<comment type="similarity">
    <text evidence="2">Belongs to the glycosyltransferase 47 family.</text>
</comment>
<dbReference type="PANTHER" id="PTHR11062">
    <property type="entry name" value="EXOSTOSIN HEPARAN SULFATE GLYCOSYLTRANSFERASE -RELATED"/>
    <property type="match status" value="1"/>
</dbReference>
<evidence type="ECO:0000259" key="4">
    <source>
        <dbReference type="PROSITE" id="PS00022"/>
    </source>
</evidence>
<dbReference type="PROSITE" id="PS01186">
    <property type="entry name" value="EGF_2"/>
    <property type="match status" value="1"/>
</dbReference>